<evidence type="ECO:0000259" key="9">
    <source>
        <dbReference type="PROSITE" id="PS50206"/>
    </source>
</evidence>
<evidence type="ECO:0000313" key="11">
    <source>
        <dbReference type="Proteomes" id="UP001634394"/>
    </source>
</evidence>
<dbReference type="PANTHER" id="PTHR10828:SF17">
    <property type="entry name" value="PROTEIN-TYROSINE-PHOSPHATASE"/>
    <property type="match status" value="1"/>
</dbReference>
<keyword evidence="6" id="KW-0904">Protein phosphatase</keyword>
<dbReference type="InterPro" id="IPR036873">
    <property type="entry name" value="Rhodanese-like_dom_sf"/>
</dbReference>
<evidence type="ECO:0000313" key="10">
    <source>
        <dbReference type="EMBL" id="KAL3863934.1"/>
    </source>
</evidence>
<dbReference type="Pfam" id="PF00581">
    <property type="entry name" value="Rhodanese"/>
    <property type="match status" value="1"/>
</dbReference>
<feature type="domain" description="Rhodanese" evidence="9">
    <location>
        <begin position="212"/>
        <end position="308"/>
    </location>
</feature>
<gene>
    <name evidence="10" type="ORF">ACJMK2_005655</name>
</gene>
<keyword evidence="4" id="KW-0498">Mitosis</keyword>
<dbReference type="Gene3D" id="3.40.250.10">
    <property type="entry name" value="Rhodanese-like domain"/>
    <property type="match status" value="1"/>
</dbReference>
<dbReference type="PRINTS" id="PR00716">
    <property type="entry name" value="MPIPHPHTASE"/>
</dbReference>
<organism evidence="10 11">
    <name type="scientific">Sinanodonta woodiana</name>
    <name type="common">Chinese pond mussel</name>
    <name type="synonym">Anodonta woodiana</name>
    <dbReference type="NCBI Taxonomy" id="1069815"/>
    <lineage>
        <taxon>Eukaryota</taxon>
        <taxon>Metazoa</taxon>
        <taxon>Spiralia</taxon>
        <taxon>Lophotrochozoa</taxon>
        <taxon>Mollusca</taxon>
        <taxon>Bivalvia</taxon>
        <taxon>Autobranchia</taxon>
        <taxon>Heteroconchia</taxon>
        <taxon>Palaeoheterodonta</taxon>
        <taxon>Unionida</taxon>
        <taxon>Unionoidea</taxon>
        <taxon>Unionidae</taxon>
        <taxon>Unioninae</taxon>
        <taxon>Sinanodonta</taxon>
    </lineage>
</organism>
<keyword evidence="5" id="KW-0378">Hydrolase</keyword>
<dbReference type="GO" id="GO:0051301">
    <property type="term" value="P:cell division"/>
    <property type="evidence" value="ECO:0007669"/>
    <property type="project" value="UniProtKB-KW"/>
</dbReference>
<proteinExistence type="inferred from homology"/>
<dbReference type="EMBL" id="JBJQND010000010">
    <property type="protein sequence ID" value="KAL3863934.1"/>
    <property type="molecule type" value="Genomic_DNA"/>
</dbReference>
<dbReference type="PANTHER" id="PTHR10828">
    <property type="entry name" value="M-PHASE INDUCER PHOSPHATASE DUAL SPECIFICITY PHOSPHATASE CDC25"/>
    <property type="match status" value="1"/>
</dbReference>
<dbReference type="InterPro" id="IPR001763">
    <property type="entry name" value="Rhodanese-like_dom"/>
</dbReference>
<evidence type="ECO:0000256" key="3">
    <source>
        <dbReference type="ARBA" id="ARBA00022618"/>
    </source>
</evidence>
<evidence type="ECO:0000256" key="4">
    <source>
        <dbReference type="ARBA" id="ARBA00022776"/>
    </source>
</evidence>
<evidence type="ECO:0000256" key="7">
    <source>
        <dbReference type="ARBA" id="ARBA00023306"/>
    </source>
</evidence>
<reference evidence="10 11" key="1">
    <citation type="submission" date="2024-11" db="EMBL/GenBank/DDBJ databases">
        <title>Chromosome-level genome assembly of the freshwater bivalve Anodonta woodiana.</title>
        <authorList>
            <person name="Chen X."/>
        </authorList>
    </citation>
    <scope>NUCLEOTIDE SEQUENCE [LARGE SCALE GENOMIC DNA]</scope>
    <source>
        <strain evidence="10">MN2024</strain>
        <tissue evidence="10">Gills</tissue>
    </source>
</reference>
<dbReference type="InterPro" id="IPR000751">
    <property type="entry name" value="MPI_Phosphatase"/>
</dbReference>
<evidence type="ECO:0000256" key="5">
    <source>
        <dbReference type="ARBA" id="ARBA00022801"/>
    </source>
</evidence>
<dbReference type="GO" id="GO:0004725">
    <property type="term" value="F:protein tyrosine phosphatase activity"/>
    <property type="evidence" value="ECO:0007669"/>
    <property type="project" value="UniProtKB-EC"/>
</dbReference>
<comment type="caution">
    <text evidence="10">The sequence shown here is derived from an EMBL/GenBank/DDBJ whole genome shotgun (WGS) entry which is preliminary data.</text>
</comment>
<protein>
    <recommendedName>
        <fullName evidence="2">protein-tyrosine-phosphatase</fullName>
        <ecNumber evidence="2">3.1.3.48</ecNumber>
    </recommendedName>
</protein>
<name>A0ABD3VQS1_SINWO</name>
<dbReference type="AlphaFoldDB" id="A0ABD3VQS1"/>
<evidence type="ECO:0000256" key="6">
    <source>
        <dbReference type="ARBA" id="ARBA00022912"/>
    </source>
</evidence>
<evidence type="ECO:0000256" key="1">
    <source>
        <dbReference type="ARBA" id="ARBA00011065"/>
    </source>
</evidence>
<comment type="similarity">
    <text evidence="1">Belongs to the MPI phosphatase family.</text>
</comment>
<sequence length="382" mass="43648">MHASNTIHSFTLPILHMLLPFPEDMSPLPMLALKPEQDDEKIQGVTTPYIERVNFGVSSDEDSGLGWGRDKDLSFMLSCSRLASVIMDDVTKSKSSMRSHHEFRITGQERNVVRKCLFINQESMSGTKRPLKDAGTPVFKKTRYSNRTLDENKVDAKVSIIDAVDRLNDEPVLIADGSRSYCLPTVPGKHGDLKTISCHTMAALIRGNYSDDMENVTIIDCRYPYEYNGGHIKGAVNIYHQEGIQKLVRSPPCQSAEKNHIIIFHCEFSLERDRDLHKDNYPHLSYPEVYLLDGGYKAFFESHKELCEPDNYTPMLHNDYAEDLRHFRVASKSWTADQKRYQARQGLRFCILLKELCKPDNTSPDPQQPRGIYMSCSCYARV</sequence>
<keyword evidence="11" id="KW-1185">Reference proteome</keyword>
<dbReference type="EC" id="3.1.3.48" evidence="2"/>
<evidence type="ECO:0000256" key="2">
    <source>
        <dbReference type="ARBA" id="ARBA00013064"/>
    </source>
</evidence>
<comment type="catalytic activity">
    <reaction evidence="8">
        <text>O-phospho-L-tyrosyl-[protein] + H2O = L-tyrosyl-[protein] + phosphate</text>
        <dbReference type="Rhea" id="RHEA:10684"/>
        <dbReference type="Rhea" id="RHEA-COMP:10136"/>
        <dbReference type="Rhea" id="RHEA-COMP:20101"/>
        <dbReference type="ChEBI" id="CHEBI:15377"/>
        <dbReference type="ChEBI" id="CHEBI:43474"/>
        <dbReference type="ChEBI" id="CHEBI:46858"/>
        <dbReference type="ChEBI" id="CHEBI:61978"/>
        <dbReference type="EC" id="3.1.3.48"/>
    </reaction>
</comment>
<dbReference type="SUPFAM" id="SSF52821">
    <property type="entry name" value="Rhodanese/Cell cycle control phosphatase"/>
    <property type="match status" value="1"/>
</dbReference>
<dbReference type="SMART" id="SM00450">
    <property type="entry name" value="RHOD"/>
    <property type="match status" value="1"/>
</dbReference>
<dbReference type="PROSITE" id="PS50206">
    <property type="entry name" value="RHODANESE_3"/>
    <property type="match status" value="1"/>
</dbReference>
<dbReference type="FunFam" id="3.40.250.10:FF:000021">
    <property type="entry name" value="M-phase inducer phosphatase cdc-25.2"/>
    <property type="match status" value="1"/>
</dbReference>
<accession>A0ABD3VQS1</accession>
<dbReference type="Proteomes" id="UP001634394">
    <property type="component" value="Unassembled WGS sequence"/>
</dbReference>
<keyword evidence="7" id="KW-0131">Cell cycle</keyword>
<keyword evidence="3" id="KW-0132">Cell division</keyword>
<evidence type="ECO:0000256" key="8">
    <source>
        <dbReference type="ARBA" id="ARBA00051722"/>
    </source>
</evidence>